<dbReference type="InterPro" id="IPR006626">
    <property type="entry name" value="PbH1"/>
</dbReference>
<sequence length="505" mass="54607">MERRALVSSMIVVLASFIIIQVYGENSWPVARFSGGRYHDQMQKMEAYKASLLRRDLISLSPSPISPSSSFAPSPLPLPSPSPSPSPSQSVTPSPRVYHVTSYGADPSGQTDSTEALLAAMSDALNGPSNGFLMEGIVNLGGAQVNLEGGTYIINRPLRFPVASRGNLMIHGGTLKASNNFPTEGYLLDLSATNGSDEYNYEYVSFRDLMLDSNYKGGGIQIINSLRISIDNCYIVHFTTNGILVQGGHETYIRNSFLGQHITAGGDLGERNFFGTAINLMGNDNSVTDVVIFSAAIGIMVSGQANTFSGVHCYNKATNFGGIGIYLKLQGLTQTRIVNSYLDYTGIVAEDPVQLHISSNFFLGDAYILLKSINGVVNGVNIVDNMFYGSYKGVEIVQLDQTNGAFKKVDQVVIDRNNARGMEVKATVARGTVQGNGSSWTIDLNSILLFPDLIKHILYTLSTNRGSFPRHSLRNVSMNRVLIESDVAVPATVFVVADQGKSHLS</sequence>
<dbReference type="InterPro" id="IPR039279">
    <property type="entry name" value="QRT3-like"/>
</dbReference>
<dbReference type="AlphaFoldDB" id="A0ABC8R9A8"/>
<dbReference type="EMBL" id="CAUOFW020001125">
    <property type="protein sequence ID" value="CAK9141338.1"/>
    <property type="molecule type" value="Genomic_DNA"/>
</dbReference>
<feature type="domain" description="Rhamnogalacturonase A/B/Epimerase-like pectate lyase" evidence="3">
    <location>
        <begin position="100"/>
        <end position="315"/>
    </location>
</feature>
<dbReference type="InterPro" id="IPR012334">
    <property type="entry name" value="Pectin_lyas_fold"/>
</dbReference>
<protein>
    <recommendedName>
        <fullName evidence="3">Rhamnogalacturonase A/B/Epimerase-like pectate lyase domain-containing protein</fullName>
    </recommendedName>
</protein>
<gene>
    <name evidence="4" type="ORF">ILEXP_LOCUS8915</name>
</gene>
<reference evidence="4 5" key="1">
    <citation type="submission" date="2024-02" db="EMBL/GenBank/DDBJ databases">
        <authorList>
            <person name="Vignale AGUSTIN F."/>
            <person name="Sosa J E."/>
            <person name="Modenutti C."/>
        </authorList>
    </citation>
    <scope>NUCLEOTIDE SEQUENCE [LARGE SCALE GENOMIC DNA]</scope>
</reference>
<proteinExistence type="predicted"/>
<feature type="compositionally biased region" description="Pro residues" evidence="1">
    <location>
        <begin position="74"/>
        <end position="86"/>
    </location>
</feature>
<dbReference type="InterPro" id="IPR011050">
    <property type="entry name" value="Pectin_lyase_fold/virulence"/>
</dbReference>
<feature type="chain" id="PRO_5044847833" description="Rhamnogalacturonase A/B/Epimerase-like pectate lyase domain-containing protein" evidence="2">
    <location>
        <begin position="25"/>
        <end position="505"/>
    </location>
</feature>
<feature type="signal peptide" evidence="2">
    <location>
        <begin position="1"/>
        <end position="24"/>
    </location>
</feature>
<dbReference type="InterPro" id="IPR024535">
    <property type="entry name" value="RHGA/B-epi-like_pectate_lyase"/>
</dbReference>
<organism evidence="4 5">
    <name type="scientific">Ilex paraguariensis</name>
    <name type="common">yerba mate</name>
    <dbReference type="NCBI Taxonomy" id="185542"/>
    <lineage>
        <taxon>Eukaryota</taxon>
        <taxon>Viridiplantae</taxon>
        <taxon>Streptophyta</taxon>
        <taxon>Embryophyta</taxon>
        <taxon>Tracheophyta</taxon>
        <taxon>Spermatophyta</taxon>
        <taxon>Magnoliopsida</taxon>
        <taxon>eudicotyledons</taxon>
        <taxon>Gunneridae</taxon>
        <taxon>Pentapetalae</taxon>
        <taxon>asterids</taxon>
        <taxon>campanulids</taxon>
        <taxon>Aquifoliales</taxon>
        <taxon>Aquifoliaceae</taxon>
        <taxon>Ilex</taxon>
    </lineage>
</organism>
<keyword evidence="5" id="KW-1185">Reference proteome</keyword>
<name>A0ABC8R9A8_9AQUA</name>
<dbReference type="Proteomes" id="UP001642360">
    <property type="component" value="Unassembled WGS sequence"/>
</dbReference>
<dbReference type="SUPFAM" id="SSF51126">
    <property type="entry name" value="Pectin lyase-like"/>
    <property type="match status" value="1"/>
</dbReference>
<dbReference type="SMART" id="SM00710">
    <property type="entry name" value="PbH1"/>
    <property type="match status" value="3"/>
</dbReference>
<dbReference type="PANTHER" id="PTHR33928">
    <property type="entry name" value="POLYGALACTURONASE QRT3"/>
    <property type="match status" value="1"/>
</dbReference>
<comment type="caution">
    <text evidence="4">The sequence shown here is derived from an EMBL/GenBank/DDBJ whole genome shotgun (WGS) entry which is preliminary data.</text>
</comment>
<keyword evidence="2" id="KW-0732">Signal</keyword>
<evidence type="ECO:0000313" key="4">
    <source>
        <dbReference type="EMBL" id="CAK9141338.1"/>
    </source>
</evidence>
<evidence type="ECO:0000313" key="5">
    <source>
        <dbReference type="Proteomes" id="UP001642360"/>
    </source>
</evidence>
<dbReference type="Gene3D" id="2.160.20.10">
    <property type="entry name" value="Single-stranded right-handed beta-helix, Pectin lyase-like"/>
    <property type="match status" value="1"/>
</dbReference>
<evidence type="ECO:0000256" key="1">
    <source>
        <dbReference type="SAM" id="MobiDB-lite"/>
    </source>
</evidence>
<dbReference type="FunFam" id="2.160.20.10:FF:000046">
    <property type="entry name" value="Polygalacturonase QRT3"/>
    <property type="match status" value="1"/>
</dbReference>
<feature type="region of interest" description="Disordered" evidence="1">
    <location>
        <begin position="69"/>
        <end position="111"/>
    </location>
</feature>
<evidence type="ECO:0000259" key="3">
    <source>
        <dbReference type="Pfam" id="PF12708"/>
    </source>
</evidence>
<evidence type="ECO:0000256" key="2">
    <source>
        <dbReference type="SAM" id="SignalP"/>
    </source>
</evidence>
<accession>A0ABC8R9A8</accession>
<dbReference type="PANTHER" id="PTHR33928:SF7">
    <property type="entry name" value="POLYGALACTURONASE QRT3"/>
    <property type="match status" value="1"/>
</dbReference>
<dbReference type="Pfam" id="PF12708">
    <property type="entry name" value="Pect-lyase_RHGA_epim"/>
    <property type="match status" value="1"/>
</dbReference>